<evidence type="ECO:0000259" key="2">
    <source>
        <dbReference type="Pfam" id="PF00156"/>
    </source>
</evidence>
<accession>A0A1E8E3M0</accession>
<dbReference type="EMBL" id="MKQS01000005">
    <property type="protein sequence ID" value="OFE44116.1"/>
    <property type="molecule type" value="Genomic_DNA"/>
</dbReference>
<protein>
    <submittedName>
        <fullName evidence="3">Amidophosphoribosyltransferase</fullName>
    </submittedName>
</protein>
<dbReference type="STRING" id="202956.BJN41_02475"/>
<dbReference type="SUPFAM" id="SSF53271">
    <property type="entry name" value="PRTase-like"/>
    <property type="match status" value="1"/>
</dbReference>
<reference evidence="3 4" key="1">
    <citation type="submission" date="2016-10" db="EMBL/GenBank/DDBJ databases">
        <title>Genome of airborne Acinetobacter sp. 5-2Ac02 in the hospital environment: Species near to Acinetobacter towneri.</title>
        <authorList>
            <person name="Barbosa B."/>
            <person name="Fernandez-Garcia L."/>
            <person name="Gato E."/>
            <person name="Leao R."/>
            <person name="Albano R."/>
            <person name="Fernandez B."/>
            <person name="Fernandez-Cuenca F."/>
            <person name="Marques E."/>
            <person name="Tomas M."/>
        </authorList>
    </citation>
    <scope>NUCLEOTIDE SEQUENCE [LARGE SCALE GENOMIC DNA]</scope>
    <source>
        <strain evidence="3 4">5-2Ac02</strain>
    </source>
</reference>
<proteinExistence type="inferred from homology"/>
<dbReference type="Gene3D" id="3.40.50.2020">
    <property type="match status" value="1"/>
</dbReference>
<organism evidence="3 4">
    <name type="scientific">Acinetobacter towneri</name>
    <dbReference type="NCBI Taxonomy" id="202956"/>
    <lineage>
        <taxon>Bacteria</taxon>
        <taxon>Pseudomonadati</taxon>
        <taxon>Pseudomonadota</taxon>
        <taxon>Gammaproteobacteria</taxon>
        <taxon>Moraxellales</taxon>
        <taxon>Moraxellaceae</taxon>
        <taxon>Acinetobacter</taxon>
    </lineage>
</organism>
<gene>
    <name evidence="3" type="ORF">BJN41_02475</name>
</gene>
<dbReference type="AlphaFoldDB" id="A0A1E8E3M0"/>
<dbReference type="InterPro" id="IPR029057">
    <property type="entry name" value="PRTase-like"/>
</dbReference>
<dbReference type="Pfam" id="PF00156">
    <property type="entry name" value="Pribosyltran"/>
    <property type="match status" value="1"/>
</dbReference>
<comment type="similarity">
    <text evidence="1">Belongs to the ComF/GntX family.</text>
</comment>
<dbReference type="GO" id="GO:0016757">
    <property type="term" value="F:glycosyltransferase activity"/>
    <property type="evidence" value="ECO:0007669"/>
    <property type="project" value="UniProtKB-KW"/>
</dbReference>
<name>A0A1E8E3M0_9GAMM</name>
<dbReference type="eggNOG" id="COG1040">
    <property type="taxonomic scope" value="Bacteria"/>
</dbReference>
<evidence type="ECO:0000256" key="1">
    <source>
        <dbReference type="ARBA" id="ARBA00008007"/>
    </source>
</evidence>
<evidence type="ECO:0000313" key="3">
    <source>
        <dbReference type="EMBL" id="OFE44116.1"/>
    </source>
</evidence>
<dbReference type="PANTHER" id="PTHR47505:SF1">
    <property type="entry name" value="DNA UTILIZATION PROTEIN YHGH"/>
    <property type="match status" value="1"/>
</dbReference>
<dbReference type="InterPro" id="IPR051910">
    <property type="entry name" value="ComF/GntX_DNA_util-trans"/>
</dbReference>
<sequence>MTQPINLVQRGIQWLRQLQPCQLCHSDTQWQHSVCQTCWQELPWRSQAVQRQEMQIQVAFDYHYPINRIIQQFKYEQQLQYQLLLVGALKQLSYPKIQAIVPMPISSARLTERGYNQSLLLAKGLARHLNVPIWQPVTRLQKHAQKGLSRLERLEDIQQQFQIQTAPKIRYCRVLIVDDVVTTGSSIHALKQQLLKLGCQKVKAVCLASAE</sequence>
<feature type="domain" description="Phosphoribosyltransferase" evidence="2">
    <location>
        <begin position="118"/>
        <end position="208"/>
    </location>
</feature>
<evidence type="ECO:0000313" key="4">
    <source>
        <dbReference type="Proteomes" id="UP000186931"/>
    </source>
</evidence>
<comment type="caution">
    <text evidence="3">The sequence shown here is derived from an EMBL/GenBank/DDBJ whole genome shotgun (WGS) entry which is preliminary data.</text>
</comment>
<dbReference type="RefSeq" id="WP_070153361.1">
    <property type="nucleotide sequence ID" value="NZ_MKQS01000005.1"/>
</dbReference>
<dbReference type="CDD" id="cd06223">
    <property type="entry name" value="PRTases_typeI"/>
    <property type="match status" value="1"/>
</dbReference>
<dbReference type="PANTHER" id="PTHR47505">
    <property type="entry name" value="DNA UTILIZATION PROTEIN YHGH"/>
    <property type="match status" value="1"/>
</dbReference>
<keyword evidence="3" id="KW-0328">Glycosyltransferase</keyword>
<keyword evidence="3" id="KW-0808">Transferase</keyword>
<dbReference type="Proteomes" id="UP000186931">
    <property type="component" value="Unassembled WGS sequence"/>
</dbReference>
<dbReference type="InterPro" id="IPR000836">
    <property type="entry name" value="PRTase_dom"/>
</dbReference>